<dbReference type="Gene3D" id="3.40.50.300">
    <property type="entry name" value="P-loop containing nucleotide triphosphate hydrolases"/>
    <property type="match status" value="1"/>
</dbReference>
<sequence>MADSTETHARYSTTKKEYSSNWLDIIKASEQKATEPIEKYLVSTVKQVLDEDGRVRRYTFGRKDLKKRNRTILMMGETGTGKSTMINRMLNYMLGVKWEDNIRFEIIPDEDKIDETASKTIVMTVYEIFGLEEVPFSLTVIDTPGFHDSTGHEKDKITTQNLYKVFKSLNNMEQIDAACLVVNASENVLTSGQIYIFDTILSLLGKNMEKNIVTLFTFSQWMPPSALKAVIKSGIPVPKDNNDEHVYFEFNNLPVEMPAKKYEQTYKTAWDKGTKSFEEFFKALDLMETQSLRVMRKVVKQHQSLEDSIQRLESITDVEETSKALDQERKTLKKLEEDMKKPDNFKYKYNVLVMKRVEINGYATCCTVCQMNCHYPGCWWVNDLSWCSVMKGGKCTACPKNCSYVDHKKENKIYQPQNEERTGTNEAEETKAVDKISAAKGRISKLEQDLKDTEAKLMEQSYQCILKLREFALKFDSDSTHRNILKLIEMLKKNEETEKVKELQKMMEKNKETEKVAELQEMMEKSV</sequence>
<evidence type="ECO:0000256" key="3">
    <source>
        <dbReference type="SAM" id="Coils"/>
    </source>
</evidence>
<dbReference type="InterPro" id="IPR027417">
    <property type="entry name" value="P-loop_NTPase"/>
</dbReference>
<evidence type="ECO:0000313" key="5">
    <source>
        <dbReference type="EMBL" id="KAJ8267468.1"/>
    </source>
</evidence>
<dbReference type="GO" id="GO:0005525">
    <property type="term" value="F:GTP binding"/>
    <property type="evidence" value="ECO:0007669"/>
    <property type="project" value="InterPro"/>
</dbReference>
<protein>
    <recommendedName>
        <fullName evidence="4">AIG1-type G domain-containing protein</fullName>
    </recommendedName>
</protein>
<comment type="similarity">
    <text evidence="1">Belongs to the TRAFAC class TrmE-Era-EngA-EngB-Septin-like GTPase superfamily. AIG1/Toc34/Toc159-like paraseptin GTPase family. IAN subfamily.</text>
</comment>
<evidence type="ECO:0000313" key="6">
    <source>
        <dbReference type="Proteomes" id="UP001152803"/>
    </source>
</evidence>
<dbReference type="PANTHER" id="PTHR32046">
    <property type="entry name" value="G DOMAIN-CONTAINING PROTEIN"/>
    <property type="match status" value="1"/>
</dbReference>
<dbReference type="EMBL" id="JAFJMO010000009">
    <property type="protein sequence ID" value="KAJ8267468.1"/>
    <property type="molecule type" value="Genomic_DNA"/>
</dbReference>
<evidence type="ECO:0000256" key="2">
    <source>
        <dbReference type="ARBA" id="ARBA00022741"/>
    </source>
</evidence>
<keyword evidence="3" id="KW-0175">Coiled coil</keyword>
<feature type="coiled-coil region" evidence="3">
    <location>
        <begin position="295"/>
        <end position="338"/>
    </location>
</feature>
<organism evidence="5 6">
    <name type="scientific">Conger conger</name>
    <name type="common">Conger eel</name>
    <name type="synonym">Muraena conger</name>
    <dbReference type="NCBI Taxonomy" id="82655"/>
    <lineage>
        <taxon>Eukaryota</taxon>
        <taxon>Metazoa</taxon>
        <taxon>Chordata</taxon>
        <taxon>Craniata</taxon>
        <taxon>Vertebrata</taxon>
        <taxon>Euteleostomi</taxon>
        <taxon>Actinopterygii</taxon>
        <taxon>Neopterygii</taxon>
        <taxon>Teleostei</taxon>
        <taxon>Anguilliformes</taxon>
        <taxon>Congridae</taxon>
        <taxon>Conger</taxon>
    </lineage>
</organism>
<dbReference type="Proteomes" id="UP001152803">
    <property type="component" value="Unassembled WGS sequence"/>
</dbReference>
<comment type="caution">
    <text evidence="5">The sequence shown here is derived from an EMBL/GenBank/DDBJ whole genome shotgun (WGS) entry which is preliminary data.</text>
</comment>
<proteinExistence type="inferred from homology"/>
<dbReference type="Pfam" id="PF04548">
    <property type="entry name" value="AIG1"/>
    <property type="match status" value="1"/>
</dbReference>
<dbReference type="InterPro" id="IPR006703">
    <property type="entry name" value="G_AIG1"/>
</dbReference>
<feature type="domain" description="AIG1-type G" evidence="4">
    <location>
        <begin position="70"/>
        <end position="234"/>
    </location>
</feature>
<dbReference type="SUPFAM" id="SSF52540">
    <property type="entry name" value="P-loop containing nucleoside triphosphate hydrolases"/>
    <property type="match status" value="1"/>
</dbReference>
<evidence type="ECO:0000259" key="4">
    <source>
        <dbReference type="Pfam" id="PF04548"/>
    </source>
</evidence>
<evidence type="ECO:0000256" key="1">
    <source>
        <dbReference type="ARBA" id="ARBA00008535"/>
    </source>
</evidence>
<dbReference type="PROSITE" id="PS00675">
    <property type="entry name" value="SIGMA54_INTERACT_1"/>
    <property type="match status" value="1"/>
</dbReference>
<feature type="coiled-coil region" evidence="3">
    <location>
        <begin position="493"/>
        <end position="520"/>
    </location>
</feature>
<keyword evidence="6" id="KW-1185">Reference proteome</keyword>
<accession>A0A9Q1DD25</accession>
<feature type="coiled-coil region" evidence="3">
    <location>
        <begin position="436"/>
        <end position="463"/>
    </location>
</feature>
<reference evidence="5" key="1">
    <citation type="journal article" date="2023" name="Science">
        <title>Genome structures resolve the early diversification of teleost fishes.</title>
        <authorList>
            <person name="Parey E."/>
            <person name="Louis A."/>
            <person name="Montfort J."/>
            <person name="Bouchez O."/>
            <person name="Roques C."/>
            <person name="Iampietro C."/>
            <person name="Lluch J."/>
            <person name="Castinel A."/>
            <person name="Donnadieu C."/>
            <person name="Desvignes T."/>
            <person name="Floi Bucao C."/>
            <person name="Jouanno E."/>
            <person name="Wen M."/>
            <person name="Mejri S."/>
            <person name="Dirks R."/>
            <person name="Jansen H."/>
            <person name="Henkel C."/>
            <person name="Chen W.J."/>
            <person name="Zahm M."/>
            <person name="Cabau C."/>
            <person name="Klopp C."/>
            <person name="Thompson A.W."/>
            <person name="Robinson-Rechavi M."/>
            <person name="Braasch I."/>
            <person name="Lecointre G."/>
            <person name="Bobe J."/>
            <person name="Postlethwait J.H."/>
            <person name="Berthelot C."/>
            <person name="Roest Crollius H."/>
            <person name="Guiguen Y."/>
        </authorList>
    </citation>
    <scope>NUCLEOTIDE SEQUENCE</scope>
    <source>
        <strain evidence="5">Concon-B</strain>
    </source>
</reference>
<dbReference type="AlphaFoldDB" id="A0A9Q1DD25"/>
<name>A0A9Q1DD25_CONCO</name>
<dbReference type="InterPro" id="IPR025662">
    <property type="entry name" value="Sigma_54_int_dom_ATP-bd_1"/>
</dbReference>
<gene>
    <name evidence="5" type="ORF">COCON_G00126400</name>
</gene>
<dbReference type="PANTHER" id="PTHR32046:SF11">
    <property type="entry name" value="IMMUNE-ASSOCIATED NUCLEOTIDE-BINDING PROTEIN 10-LIKE"/>
    <property type="match status" value="1"/>
</dbReference>
<keyword evidence="2" id="KW-0547">Nucleotide-binding</keyword>
<dbReference type="OrthoDB" id="8954335at2759"/>